<dbReference type="SUPFAM" id="SSF56747">
    <property type="entry name" value="Prim-pol domain"/>
    <property type="match status" value="1"/>
</dbReference>
<dbReference type="SMART" id="SM00943">
    <property type="entry name" value="Prim-Pol"/>
    <property type="match status" value="1"/>
</dbReference>
<dbReference type="CDD" id="cd04859">
    <property type="entry name" value="Prim_Pol"/>
    <property type="match status" value="1"/>
</dbReference>
<evidence type="ECO:0000259" key="3">
    <source>
        <dbReference type="SMART" id="SM00943"/>
    </source>
</evidence>
<proteinExistence type="predicted"/>
<evidence type="ECO:0000259" key="2">
    <source>
        <dbReference type="SMART" id="SM00942"/>
    </source>
</evidence>
<organism evidence="4 5">
    <name type="scientific">Leucobacter massiliensis</name>
    <dbReference type="NCBI Taxonomy" id="1686285"/>
    <lineage>
        <taxon>Bacteria</taxon>
        <taxon>Bacillati</taxon>
        <taxon>Actinomycetota</taxon>
        <taxon>Actinomycetes</taxon>
        <taxon>Micrococcales</taxon>
        <taxon>Microbacteriaceae</taxon>
        <taxon>Leucobacter</taxon>
    </lineage>
</organism>
<dbReference type="Proteomes" id="UP000238650">
    <property type="component" value="Unassembled WGS sequence"/>
</dbReference>
<dbReference type="EMBL" id="MWZD01000019">
    <property type="protein sequence ID" value="PRI10435.1"/>
    <property type="molecule type" value="Genomic_DNA"/>
</dbReference>
<dbReference type="Pfam" id="PF09250">
    <property type="entry name" value="Prim-Pol"/>
    <property type="match status" value="1"/>
</dbReference>
<dbReference type="RefSeq" id="WP_105806000.1">
    <property type="nucleotide sequence ID" value="NZ_MWZD01000019.1"/>
</dbReference>
<evidence type="ECO:0008006" key="6">
    <source>
        <dbReference type="Google" id="ProtNLM"/>
    </source>
</evidence>
<reference evidence="4 5" key="1">
    <citation type="journal article" date="2017" name="New Microbes New Infect">
        <title>Genome sequence of 'Leucobacter massiliensis' sp. nov. isolated from human pharynx after travel to the 2014 Hajj.</title>
        <authorList>
            <person name="Leangapichart T."/>
            <person name="Gautret P."/>
            <person name="Nguyen T.T."/>
            <person name="Armstrong N."/>
            <person name="Rolain J.M."/>
        </authorList>
    </citation>
    <scope>NUCLEOTIDE SEQUENCE [LARGE SCALE GENOMIC DNA]</scope>
    <source>
        <strain evidence="4 5">122RC15</strain>
    </source>
</reference>
<gene>
    <name evidence="4" type="ORF">B4915_11675</name>
</gene>
<feature type="region of interest" description="Disordered" evidence="1">
    <location>
        <begin position="177"/>
        <end position="206"/>
    </location>
</feature>
<sequence length="293" mass="31391">MTDPTPRLLPTRLPLRFSHAAAAYASAGVAVFPCVPGGKRPLTEHGFHDATTDLEQVGAWWRYHPEANIGIPTGVGIDVLDVDVHATGSGFPVLRTLRRENLVDGWDAAVRSPSGGLHLYYPSSPEREARSWSRGRAHVDLRGTGGYIIAPPSVVNTEHGPRRYEVIARGRNPRPVDSAAIRDLLTPTPAPRTRPSSDGPGRDGSMEGLVAWVGTLTEGNRNAGLFWAACRLAESGLSDGDSYALLEPAATRTGLEAREIATTIQSAHRTTALNPDAAVAEPIMGRSFAGMRR</sequence>
<accession>A0A2S9QLG2</accession>
<feature type="compositionally biased region" description="Low complexity" evidence="1">
    <location>
        <begin position="182"/>
        <end position="198"/>
    </location>
</feature>
<evidence type="ECO:0000313" key="4">
    <source>
        <dbReference type="EMBL" id="PRI10435.1"/>
    </source>
</evidence>
<dbReference type="AlphaFoldDB" id="A0A2S9QLG2"/>
<dbReference type="Pfam" id="PF08708">
    <property type="entry name" value="PriCT_1"/>
    <property type="match status" value="1"/>
</dbReference>
<feature type="domain" description="Primase C-terminal 1" evidence="2">
    <location>
        <begin position="210"/>
        <end position="271"/>
    </location>
</feature>
<keyword evidence="5" id="KW-1185">Reference proteome</keyword>
<feature type="domain" description="DNA primase/polymerase bifunctional N-terminal" evidence="3">
    <location>
        <begin position="21"/>
        <end position="185"/>
    </location>
</feature>
<dbReference type="InterPro" id="IPR014820">
    <property type="entry name" value="PriCT_1"/>
</dbReference>
<dbReference type="InterPro" id="IPR015330">
    <property type="entry name" value="DNA_primase/pol_bifunc_N"/>
</dbReference>
<protein>
    <recommendedName>
        <fullName evidence="6">DNA primase</fullName>
    </recommendedName>
</protein>
<dbReference type="SMART" id="SM00942">
    <property type="entry name" value="PriCT_1"/>
    <property type="match status" value="1"/>
</dbReference>
<comment type="caution">
    <text evidence="4">The sequence shown here is derived from an EMBL/GenBank/DDBJ whole genome shotgun (WGS) entry which is preliminary data.</text>
</comment>
<evidence type="ECO:0000313" key="5">
    <source>
        <dbReference type="Proteomes" id="UP000238650"/>
    </source>
</evidence>
<name>A0A2S9QLG2_9MICO</name>
<dbReference type="OrthoDB" id="3218228at2"/>
<evidence type="ECO:0000256" key="1">
    <source>
        <dbReference type="SAM" id="MobiDB-lite"/>
    </source>
</evidence>